<evidence type="ECO:0000256" key="6">
    <source>
        <dbReference type="ARBA" id="ARBA00023136"/>
    </source>
</evidence>
<dbReference type="PANTHER" id="PTHR24089">
    <property type="entry name" value="SOLUTE CARRIER FAMILY 25"/>
    <property type="match status" value="1"/>
</dbReference>
<keyword evidence="9" id="KW-1133">Transmembrane helix</keyword>
<reference evidence="10" key="1">
    <citation type="submission" date="2023-03" db="EMBL/GenBank/DDBJ databases">
        <authorList>
            <person name="Steffen K."/>
            <person name="Cardenas P."/>
        </authorList>
    </citation>
    <scope>NUCLEOTIDE SEQUENCE</scope>
</reference>
<name>A0AA35R2J8_GEOBA</name>
<dbReference type="Pfam" id="PF00153">
    <property type="entry name" value="Mito_carr"/>
    <property type="match status" value="2"/>
</dbReference>
<gene>
    <name evidence="10" type="ORF">GBAR_LOCUS2814</name>
</gene>
<dbReference type="SUPFAM" id="SSF103506">
    <property type="entry name" value="Mitochondrial carrier"/>
    <property type="match status" value="1"/>
</dbReference>
<organism evidence="10 11">
    <name type="scientific">Geodia barretti</name>
    <name type="common">Barrett's horny sponge</name>
    <dbReference type="NCBI Taxonomy" id="519541"/>
    <lineage>
        <taxon>Eukaryota</taxon>
        <taxon>Metazoa</taxon>
        <taxon>Porifera</taxon>
        <taxon>Demospongiae</taxon>
        <taxon>Heteroscleromorpha</taxon>
        <taxon>Tetractinellida</taxon>
        <taxon>Astrophorina</taxon>
        <taxon>Geodiidae</taxon>
        <taxon>Geodia</taxon>
    </lineage>
</organism>
<evidence type="ECO:0000256" key="5">
    <source>
        <dbReference type="ARBA" id="ARBA00022737"/>
    </source>
</evidence>
<comment type="caution">
    <text evidence="10">The sequence shown here is derived from an EMBL/GenBank/DDBJ whole genome shotgun (WGS) entry which is preliminary data.</text>
</comment>
<dbReference type="InterPro" id="IPR023395">
    <property type="entry name" value="MCP_dom_sf"/>
</dbReference>
<comment type="subcellular location">
    <subcellularLocation>
        <location evidence="1">Membrane</location>
        <topology evidence="1">Multi-pass membrane protein</topology>
    </subcellularLocation>
</comment>
<dbReference type="GO" id="GO:0055085">
    <property type="term" value="P:transmembrane transport"/>
    <property type="evidence" value="ECO:0007669"/>
    <property type="project" value="InterPro"/>
</dbReference>
<feature type="transmembrane region" description="Helical" evidence="9">
    <location>
        <begin position="94"/>
        <end position="115"/>
    </location>
</feature>
<evidence type="ECO:0000256" key="1">
    <source>
        <dbReference type="ARBA" id="ARBA00004141"/>
    </source>
</evidence>
<feature type="repeat" description="Solcar" evidence="7">
    <location>
        <begin position="1"/>
        <end position="84"/>
    </location>
</feature>
<dbReference type="PROSITE" id="PS50920">
    <property type="entry name" value="SOLCAR"/>
    <property type="match status" value="1"/>
</dbReference>
<dbReference type="Proteomes" id="UP001174909">
    <property type="component" value="Unassembled WGS sequence"/>
</dbReference>
<feature type="transmembrane region" description="Helical" evidence="9">
    <location>
        <begin position="55"/>
        <end position="74"/>
    </location>
</feature>
<protein>
    <submittedName>
        <fullName evidence="10">Graves disease carrier protein homolog</fullName>
    </submittedName>
</protein>
<evidence type="ECO:0000256" key="8">
    <source>
        <dbReference type="RuleBase" id="RU000488"/>
    </source>
</evidence>
<proteinExistence type="inferred from homology"/>
<evidence type="ECO:0000313" key="11">
    <source>
        <dbReference type="Proteomes" id="UP001174909"/>
    </source>
</evidence>
<keyword evidence="11" id="KW-1185">Reference proteome</keyword>
<sequence length="162" mass="17696">MRICSGAMAGVFATLFTYPIDVARAKLTVQERTTKSYNGTFDALKVIAKNDKMSGLYRGIGPTIASIAPFVAIQQVTYDLLKYKAGNMSMEPSVLLFVGCGSAAGVAAQTAIYPLDVIRRRLQLGSDGCTIWVCEDAENSEPKRIVWWTFCNILKSYTCSSN</sequence>
<dbReference type="GO" id="GO:0016020">
    <property type="term" value="C:membrane"/>
    <property type="evidence" value="ECO:0007669"/>
    <property type="project" value="UniProtKB-SubCell"/>
</dbReference>
<evidence type="ECO:0000256" key="3">
    <source>
        <dbReference type="ARBA" id="ARBA00022448"/>
    </source>
</evidence>
<evidence type="ECO:0000313" key="10">
    <source>
        <dbReference type="EMBL" id="CAI7999942.1"/>
    </source>
</evidence>
<evidence type="ECO:0000256" key="4">
    <source>
        <dbReference type="ARBA" id="ARBA00022692"/>
    </source>
</evidence>
<keyword evidence="5" id="KW-0677">Repeat</keyword>
<dbReference type="EMBL" id="CASHTH010000388">
    <property type="protein sequence ID" value="CAI7999942.1"/>
    <property type="molecule type" value="Genomic_DNA"/>
</dbReference>
<comment type="similarity">
    <text evidence="2 8">Belongs to the mitochondrial carrier (TC 2.A.29) family.</text>
</comment>
<evidence type="ECO:0000256" key="2">
    <source>
        <dbReference type="ARBA" id="ARBA00006375"/>
    </source>
</evidence>
<keyword evidence="3 8" id="KW-0813">Transport</keyword>
<dbReference type="Gene3D" id="1.50.40.10">
    <property type="entry name" value="Mitochondrial carrier domain"/>
    <property type="match status" value="1"/>
</dbReference>
<dbReference type="PRINTS" id="PR00926">
    <property type="entry name" value="MITOCARRIER"/>
</dbReference>
<accession>A0AA35R2J8</accession>
<evidence type="ECO:0000256" key="7">
    <source>
        <dbReference type="PROSITE-ProRule" id="PRU00282"/>
    </source>
</evidence>
<dbReference type="InterPro" id="IPR018108">
    <property type="entry name" value="MCP_transmembrane"/>
</dbReference>
<evidence type="ECO:0000256" key="9">
    <source>
        <dbReference type="SAM" id="Phobius"/>
    </source>
</evidence>
<keyword evidence="4 7" id="KW-0812">Transmembrane</keyword>
<dbReference type="AlphaFoldDB" id="A0AA35R2J8"/>
<keyword evidence="6 7" id="KW-0472">Membrane</keyword>
<dbReference type="InterPro" id="IPR002067">
    <property type="entry name" value="MCP"/>
</dbReference>